<evidence type="ECO:0000256" key="6">
    <source>
        <dbReference type="SAM" id="Phobius"/>
    </source>
</evidence>
<dbReference type="EMBL" id="SDJQ01000013">
    <property type="protein sequence ID" value="RXR33784.1"/>
    <property type="molecule type" value="Genomic_DNA"/>
</dbReference>
<dbReference type="OrthoDB" id="9771451at2"/>
<evidence type="ECO:0000313" key="7">
    <source>
        <dbReference type="EMBL" id="RXR23746.1"/>
    </source>
</evidence>
<dbReference type="Gene3D" id="1.20.1250.20">
    <property type="entry name" value="MFS general substrate transporter like domains"/>
    <property type="match status" value="1"/>
</dbReference>
<feature type="transmembrane region" description="Helical" evidence="6">
    <location>
        <begin position="277"/>
        <end position="298"/>
    </location>
</feature>
<feature type="transmembrane region" description="Helical" evidence="6">
    <location>
        <begin position="124"/>
        <end position="145"/>
    </location>
</feature>
<dbReference type="EMBL" id="SDJR01000009">
    <property type="protein sequence ID" value="RXR23746.1"/>
    <property type="molecule type" value="Genomic_DNA"/>
</dbReference>
<evidence type="ECO:0000313" key="8">
    <source>
        <dbReference type="EMBL" id="RXR33784.1"/>
    </source>
</evidence>
<keyword evidence="10" id="KW-1185">Reference proteome</keyword>
<feature type="transmembrane region" description="Helical" evidence="6">
    <location>
        <begin position="93"/>
        <end position="112"/>
    </location>
</feature>
<accession>A0A4Q1KWY4</accession>
<protein>
    <submittedName>
        <fullName evidence="8">MFS transporter</fullName>
    </submittedName>
</protein>
<keyword evidence="3 6" id="KW-0812">Transmembrane</keyword>
<name>A0A4Q1KWY4_9CELL</name>
<dbReference type="PANTHER" id="PTHR23515">
    <property type="entry name" value="HIGH-AFFINITY NITRATE TRANSPORTER 2.3"/>
    <property type="match status" value="1"/>
</dbReference>
<feature type="transmembrane region" description="Helical" evidence="6">
    <location>
        <begin position="340"/>
        <end position="360"/>
    </location>
</feature>
<organism evidence="8 9">
    <name type="scientific">Oerskovia turbata</name>
    <dbReference type="NCBI Taxonomy" id="1713"/>
    <lineage>
        <taxon>Bacteria</taxon>
        <taxon>Bacillati</taxon>
        <taxon>Actinomycetota</taxon>
        <taxon>Actinomycetes</taxon>
        <taxon>Micrococcales</taxon>
        <taxon>Cellulomonadaceae</taxon>
        <taxon>Oerskovia</taxon>
    </lineage>
</organism>
<feature type="transmembrane region" description="Helical" evidence="6">
    <location>
        <begin position="52"/>
        <end position="73"/>
    </location>
</feature>
<dbReference type="Proteomes" id="UP000290517">
    <property type="component" value="Unassembled WGS sequence"/>
</dbReference>
<dbReference type="InterPro" id="IPR036259">
    <property type="entry name" value="MFS_trans_sf"/>
</dbReference>
<evidence type="ECO:0000313" key="10">
    <source>
        <dbReference type="Proteomes" id="UP000290517"/>
    </source>
</evidence>
<dbReference type="GO" id="GO:0016020">
    <property type="term" value="C:membrane"/>
    <property type="evidence" value="ECO:0007669"/>
    <property type="project" value="UniProtKB-SubCell"/>
</dbReference>
<dbReference type="Pfam" id="PF07690">
    <property type="entry name" value="MFS_1"/>
    <property type="match status" value="1"/>
</dbReference>
<proteinExistence type="inferred from homology"/>
<feature type="transmembrane region" description="Helical" evidence="6">
    <location>
        <begin position="310"/>
        <end position="328"/>
    </location>
</feature>
<feature type="transmembrane region" description="Helical" evidence="6">
    <location>
        <begin position="432"/>
        <end position="453"/>
    </location>
</feature>
<sequence>MLWVPPAPLLGRRHPVVTADVAPRPAHQVSTDARRDLLDWDPNDPQRWDSKVAWSTLWVTTFNLMLAFIIWYLPGALIPTLGTVTGWDLSESQSYWLLAMPGLTGGLLRIVWMMLPPMLGTRKMLTLSALLMIIPFVGWTWVVMLPTQPSYALLVALALAAGLGGGVFSGYMPSTSYFFPKSKQGTALGLQAGIGNFGVSVVQFVVPWAIGFGMFGLAGQLAHPQNAEPRQVWLQNPGLIFIPFAVVGVVLAWTLLKSVPVKANLKQQFDIFQNKHTWLMTMEYVLTFGIFSGLAGTFGMLLKQQFGPEYLTWVFLGALVGSLARMCWGPLCDRFGGGVWTVVSGVGVAASAALVLFGQVTATDGETPSLPIFMTGMVLIFFFCGVGNAATFKQMPMIFPARQAGGVIGWTAAIAAFGPFLFSMLFNYLPRTAVFGGIIAYALLCAGIAWHFYARPGAEAKS</sequence>
<evidence type="ECO:0000256" key="2">
    <source>
        <dbReference type="ARBA" id="ARBA00008432"/>
    </source>
</evidence>
<evidence type="ECO:0000256" key="5">
    <source>
        <dbReference type="ARBA" id="ARBA00023136"/>
    </source>
</evidence>
<comment type="similarity">
    <text evidence="2">Belongs to the major facilitator superfamily. Nitrate/nitrite porter (TC 2.A.1.8) family.</text>
</comment>
<dbReference type="InterPro" id="IPR044772">
    <property type="entry name" value="NO3_transporter"/>
</dbReference>
<dbReference type="InterPro" id="IPR011701">
    <property type="entry name" value="MFS"/>
</dbReference>
<dbReference type="AlphaFoldDB" id="A0A4Q1KWY4"/>
<evidence type="ECO:0000256" key="3">
    <source>
        <dbReference type="ARBA" id="ARBA00022692"/>
    </source>
</evidence>
<reference evidence="9 10" key="1">
    <citation type="submission" date="2019-01" db="EMBL/GenBank/DDBJ databases">
        <title>Oerskovia turbata Genome sequencing and assembly.</title>
        <authorList>
            <person name="Dou T."/>
        </authorList>
    </citation>
    <scope>NUCLEOTIDE SEQUENCE [LARGE SCALE GENOMIC DNA]</scope>
    <source>
        <strain evidence="8 9">JCM12123</strain>
        <strain evidence="7 10">JCM3160</strain>
    </source>
</reference>
<comment type="subcellular location">
    <subcellularLocation>
        <location evidence="1">Membrane</location>
        <topology evidence="1">Multi-pass membrane protein</topology>
    </subcellularLocation>
</comment>
<dbReference type="STRING" id="1713.GCA_000718325_02760"/>
<keyword evidence="5 6" id="KW-0472">Membrane</keyword>
<dbReference type="GO" id="GO:0015112">
    <property type="term" value="F:nitrate transmembrane transporter activity"/>
    <property type="evidence" value="ECO:0007669"/>
    <property type="project" value="InterPro"/>
</dbReference>
<feature type="transmembrane region" description="Helical" evidence="6">
    <location>
        <begin position="193"/>
        <end position="218"/>
    </location>
</feature>
<dbReference type="SUPFAM" id="SSF103473">
    <property type="entry name" value="MFS general substrate transporter"/>
    <property type="match status" value="1"/>
</dbReference>
<feature type="transmembrane region" description="Helical" evidence="6">
    <location>
        <begin position="372"/>
        <end position="392"/>
    </location>
</feature>
<dbReference type="Proteomes" id="UP000289805">
    <property type="component" value="Unassembled WGS sequence"/>
</dbReference>
<evidence type="ECO:0000313" key="9">
    <source>
        <dbReference type="Proteomes" id="UP000289805"/>
    </source>
</evidence>
<keyword evidence="4 6" id="KW-1133">Transmembrane helix</keyword>
<evidence type="ECO:0000256" key="4">
    <source>
        <dbReference type="ARBA" id="ARBA00022989"/>
    </source>
</evidence>
<feature type="transmembrane region" description="Helical" evidence="6">
    <location>
        <begin position="404"/>
        <end position="426"/>
    </location>
</feature>
<gene>
    <name evidence="7" type="ORF">EQW73_14065</name>
    <name evidence="8" type="ORF">EQW78_10835</name>
</gene>
<feature type="transmembrane region" description="Helical" evidence="6">
    <location>
        <begin position="151"/>
        <end position="172"/>
    </location>
</feature>
<comment type="caution">
    <text evidence="8">The sequence shown here is derived from an EMBL/GenBank/DDBJ whole genome shotgun (WGS) entry which is preliminary data.</text>
</comment>
<feature type="transmembrane region" description="Helical" evidence="6">
    <location>
        <begin position="238"/>
        <end position="256"/>
    </location>
</feature>
<evidence type="ECO:0000256" key="1">
    <source>
        <dbReference type="ARBA" id="ARBA00004141"/>
    </source>
</evidence>